<feature type="transmembrane region" description="Helical" evidence="2">
    <location>
        <begin position="403"/>
        <end position="424"/>
    </location>
</feature>
<feature type="compositionally biased region" description="Basic and acidic residues" evidence="1">
    <location>
        <begin position="21"/>
        <end position="33"/>
    </location>
</feature>
<evidence type="ECO:0000256" key="2">
    <source>
        <dbReference type="SAM" id="Phobius"/>
    </source>
</evidence>
<keyword evidence="2" id="KW-0812">Transmembrane</keyword>
<dbReference type="PaxDb" id="4565-Traes_1BL_3CAA69266.1"/>
<proteinExistence type="predicted"/>
<dbReference type="Proteomes" id="UP000019116">
    <property type="component" value="Chromosome 1B"/>
</dbReference>
<dbReference type="EnsemblPlants" id="TraesCS1B02G180000.1">
    <property type="protein sequence ID" value="TraesCS1B02G180000.1"/>
    <property type="gene ID" value="TraesCS1B02G180000"/>
</dbReference>
<reference evidence="3" key="1">
    <citation type="submission" date="2018-08" db="EMBL/GenBank/DDBJ databases">
        <authorList>
            <person name="Rossello M."/>
        </authorList>
    </citation>
    <scope>NUCLEOTIDE SEQUENCE [LARGE SCALE GENOMIC DNA]</scope>
    <source>
        <strain evidence="3">cv. Chinese Spring</strain>
    </source>
</reference>
<sequence length="478" mass="50486">MNSEETTEEGSVELALENHEELRSRVSDVRPRSTEINSEQTTEERSMEHYCPNSVLQATSYPDADGNIISQVQPDVVTPRGGSNVVRVEPNYGIIGVRVSLGGVQAYIIPVQAAAHLRHSTFGTGSGHINETMSAEASPDFSVRDAVGVELNSDDVRAYIQAQQVAAHFRRSIFGAGSGHINETMSAEASPGFSVRDDVGVELNDDDVRAYIRAQQAAAHFRRSIFGAGFGHINETMSAEASPGFSVRDDVGVELNDDDVQAYIQAQQAAAHFRRSTFGAGSGYITETMSVEASSPGGGDGRLGVEWNDEMLTALRSSAPAMREHDGSQDFLVDEAGGRFLAIHIHPPQQGDQGLVGAARGTQDGPGDLARHALPSVIGGLVPLCFNLLLDDSILKADSSPGYIKAAAAAGLGLVTAFTFLGVASKKRAKAAARVVASASTAAVSIAMVYQVSDNAYIKCVCGIMGCVATLATMAIDW</sequence>
<protein>
    <submittedName>
        <fullName evidence="3">Uncharacterized protein</fullName>
    </submittedName>
</protein>
<feature type="transmembrane region" description="Helical" evidence="2">
    <location>
        <begin position="456"/>
        <end position="476"/>
    </location>
</feature>
<evidence type="ECO:0000313" key="4">
    <source>
        <dbReference type="Proteomes" id="UP000019116"/>
    </source>
</evidence>
<dbReference type="AlphaFoldDB" id="A0A3B5YX64"/>
<dbReference type="Gramene" id="TraesCS1B02G180000.1">
    <property type="protein sequence ID" value="TraesCS1B02G180000.1"/>
    <property type="gene ID" value="TraesCS1B02G180000"/>
</dbReference>
<reference evidence="3" key="2">
    <citation type="submission" date="2018-10" db="UniProtKB">
        <authorList>
            <consortium name="EnsemblPlants"/>
        </authorList>
    </citation>
    <scope>IDENTIFICATION</scope>
</reference>
<feature type="region of interest" description="Disordered" evidence="1">
    <location>
        <begin position="21"/>
        <end position="48"/>
    </location>
</feature>
<evidence type="ECO:0000256" key="1">
    <source>
        <dbReference type="SAM" id="MobiDB-lite"/>
    </source>
</evidence>
<dbReference type="InterPro" id="IPR006627">
    <property type="entry name" value="TDU_repeat"/>
</dbReference>
<keyword evidence="4" id="KW-1185">Reference proteome</keyword>
<organism evidence="3">
    <name type="scientific">Triticum aestivum</name>
    <name type="common">Wheat</name>
    <dbReference type="NCBI Taxonomy" id="4565"/>
    <lineage>
        <taxon>Eukaryota</taxon>
        <taxon>Viridiplantae</taxon>
        <taxon>Streptophyta</taxon>
        <taxon>Embryophyta</taxon>
        <taxon>Tracheophyta</taxon>
        <taxon>Spermatophyta</taxon>
        <taxon>Magnoliopsida</taxon>
        <taxon>Liliopsida</taxon>
        <taxon>Poales</taxon>
        <taxon>Poaceae</taxon>
        <taxon>BOP clade</taxon>
        <taxon>Pooideae</taxon>
        <taxon>Triticodae</taxon>
        <taxon>Triticeae</taxon>
        <taxon>Triticinae</taxon>
        <taxon>Triticum</taxon>
    </lineage>
</organism>
<keyword evidence="2" id="KW-0472">Membrane</keyword>
<keyword evidence="2" id="KW-1133">Transmembrane helix</keyword>
<name>A0A3B5YX64_WHEAT</name>
<dbReference type="Gramene" id="TraesCS1B03G0535400.1">
    <property type="protein sequence ID" value="TraesCS1B03G0535400.1.CDS"/>
    <property type="gene ID" value="TraesCS1B03G0535400"/>
</dbReference>
<evidence type="ECO:0000313" key="3">
    <source>
        <dbReference type="EnsemblPlants" id="TraesCS1B02G180000.1"/>
    </source>
</evidence>
<accession>A0A3B5YX64</accession>
<dbReference type="SMART" id="SM00711">
    <property type="entry name" value="TDU"/>
    <property type="match status" value="3"/>
</dbReference>